<organism evidence="1">
    <name type="scientific">viral metagenome</name>
    <dbReference type="NCBI Taxonomy" id="1070528"/>
    <lineage>
        <taxon>unclassified sequences</taxon>
        <taxon>metagenomes</taxon>
        <taxon>organismal metagenomes</taxon>
    </lineage>
</organism>
<evidence type="ECO:0000313" key="2">
    <source>
        <dbReference type="EMBL" id="QJI02889.1"/>
    </source>
</evidence>
<dbReference type="EMBL" id="MT144306">
    <property type="protein sequence ID" value="QJA52017.1"/>
    <property type="molecule type" value="Genomic_DNA"/>
</dbReference>
<proteinExistence type="predicted"/>
<accession>A0A6H1ZXG9</accession>
<sequence length="108" mass="11683">MIEITIPSTIEVGGFDYSIVSDIETDKELEAESAWGQHSQVLKRIRLCSVMSPQQCSSTIIHELLHAVSDECLSEGLNEGQVKGLTHGLLQVFKQLGVGFVKPSSGVA</sequence>
<name>A0A6H1ZXG9_9ZZZZ</name>
<dbReference type="AlphaFoldDB" id="A0A6H1ZXG9"/>
<gene>
    <name evidence="1" type="ORF">TM448A02435_0002</name>
    <name evidence="2" type="ORF">TM448B03791_0004</name>
</gene>
<dbReference type="EMBL" id="MT145040">
    <property type="protein sequence ID" value="QJI02889.1"/>
    <property type="molecule type" value="Genomic_DNA"/>
</dbReference>
<protein>
    <submittedName>
        <fullName evidence="1">Uncharacterized protein</fullName>
    </submittedName>
</protein>
<evidence type="ECO:0000313" key="1">
    <source>
        <dbReference type="EMBL" id="QJA52017.1"/>
    </source>
</evidence>
<reference evidence="1" key="1">
    <citation type="submission" date="2020-03" db="EMBL/GenBank/DDBJ databases">
        <title>The deep terrestrial virosphere.</title>
        <authorList>
            <person name="Holmfeldt K."/>
            <person name="Nilsson E."/>
            <person name="Simone D."/>
            <person name="Lopez-Fernandez M."/>
            <person name="Wu X."/>
            <person name="de Brujin I."/>
            <person name="Lundin D."/>
            <person name="Andersson A."/>
            <person name="Bertilsson S."/>
            <person name="Dopson M."/>
        </authorList>
    </citation>
    <scope>NUCLEOTIDE SEQUENCE</scope>
    <source>
        <strain evidence="1">TM448A02435</strain>
        <strain evidence="2">TM448B03791</strain>
    </source>
</reference>